<dbReference type="EMBL" id="JBCLVG010000002">
    <property type="protein sequence ID" value="MEN1946874.1"/>
    <property type="molecule type" value="Genomic_DNA"/>
</dbReference>
<feature type="domain" description="Aminoglycoside phosphotransferase" evidence="1">
    <location>
        <begin position="38"/>
        <end position="277"/>
    </location>
</feature>
<dbReference type="InterPro" id="IPR011009">
    <property type="entry name" value="Kinase-like_dom_sf"/>
</dbReference>
<dbReference type="SUPFAM" id="SSF56112">
    <property type="entry name" value="Protein kinase-like (PK-like)"/>
    <property type="match status" value="1"/>
</dbReference>
<dbReference type="Pfam" id="PF01636">
    <property type="entry name" value="APH"/>
    <property type="match status" value="1"/>
</dbReference>
<dbReference type="Proteomes" id="UP001425155">
    <property type="component" value="Unassembled WGS sequence"/>
</dbReference>
<reference evidence="2 3" key="1">
    <citation type="submission" date="2024-03" db="EMBL/GenBank/DDBJ databases">
        <title>YIM 134122 draft genome.</title>
        <authorList>
            <person name="Zuo S."/>
            <person name="Xiong L."/>
        </authorList>
    </citation>
    <scope>NUCLEOTIDE SEQUENCE [LARGE SCALE GENOMIC DNA]</scope>
    <source>
        <strain evidence="2 3">YIM 134122</strain>
    </source>
</reference>
<dbReference type="GO" id="GO:0016740">
    <property type="term" value="F:transferase activity"/>
    <property type="evidence" value="ECO:0007669"/>
    <property type="project" value="UniProtKB-KW"/>
</dbReference>
<sequence>MERGIAVPDAPDADIAVDPHLVERLVRGQRPDLVGPLQLVANGWDNAVFRLGDDLAVRMPRRTTAAHLIEHEQEWLPSIAARVPVAVPLPVHAGEPTAEFPWPWSIVPWFEGRSAASVAPASREGIARTLADFVHALAVPAPGNAPHNPYRGVPLADREEVVWDRLAGRRVERAAELAVLWDHLVQVEPWAGPPLWVHGDLHPANIVVTDAAPEAAGVDPAALVAVVDFGDLTAGDPATDLAVAWLAFDAVGRAAFRARIDELGPRDEATWQRARAWALVWATAVAESTDGDGPIAAIGRHAVTEVLLEE</sequence>
<dbReference type="PANTHER" id="PTHR21310:SF42">
    <property type="entry name" value="BIFUNCTIONAL AAC_APH"/>
    <property type="match status" value="1"/>
</dbReference>
<evidence type="ECO:0000313" key="3">
    <source>
        <dbReference type="Proteomes" id="UP001425155"/>
    </source>
</evidence>
<dbReference type="RefSeq" id="WP_342113606.1">
    <property type="nucleotide sequence ID" value="NZ_JBCAUN010000002.1"/>
</dbReference>
<proteinExistence type="predicted"/>
<dbReference type="CDD" id="cd05155">
    <property type="entry name" value="APH_ChoK_like_1"/>
    <property type="match status" value="1"/>
</dbReference>
<comment type="caution">
    <text evidence="2">The sequence shown here is derived from an EMBL/GenBank/DDBJ whole genome shotgun (WGS) entry which is preliminary data.</text>
</comment>
<dbReference type="InterPro" id="IPR051678">
    <property type="entry name" value="AGP_Transferase"/>
</dbReference>
<evidence type="ECO:0000259" key="1">
    <source>
        <dbReference type="Pfam" id="PF01636"/>
    </source>
</evidence>
<dbReference type="Gene3D" id="3.90.1200.10">
    <property type="match status" value="1"/>
</dbReference>
<accession>A0ABU9W4E8</accession>
<dbReference type="PANTHER" id="PTHR21310">
    <property type="entry name" value="AMINOGLYCOSIDE PHOSPHOTRANSFERASE-RELATED-RELATED"/>
    <property type="match status" value="1"/>
</dbReference>
<dbReference type="InterPro" id="IPR002575">
    <property type="entry name" value="Aminoglycoside_PTrfase"/>
</dbReference>
<gene>
    <name evidence="2" type="ORF">WJX64_09965</name>
</gene>
<organism evidence="2 3">
    <name type="scientific">Leifsonia stereocauli</name>
    <dbReference type="NCBI Taxonomy" id="3134136"/>
    <lineage>
        <taxon>Bacteria</taxon>
        <taxon>Bacillati</taxon>
        <taxon>Actinomycetota</taxon>
        <taxon>Actinomycetes</taxon>
        <taxon>Micrococcales</taxon>
        <taxon>Microbacteriaceae</taxon>
        <taxon>Leifsonia</taxon>
    </lineage>
</organism>
<name>A0ABU9W4E8_9MICO</name>
<keyword evidence="2" id="KW-0808">Transferase</keyword>
<dbReference type="Gene3D" id="3.30.200.20">
    <property type="entry name" value="Phosphorylase Kinase, domain 1"/>
    <property type="match status" value="1"/>
</dbReference>
<dbReference type="EC" id="2.7.-.-" evidence="2"/>
<evidence type="ECO:0000313" key="2">
    <source>
        <dbReference type="EMBL" id="MEN1946874.1"/>
    </source>
</evidence>
<keyword evidence="3" id="KW-1185">Reference proteome</keyword>
<protein>
    <submittedName>
        <fullName evidence="2">Aminoglycoside phosphotransferase family protein</fullName>
        <ecNumber evidence="2">2.7.-.-</ecNumber>
    </submittedName>
</protein>